<accession>A0AAJ8DXV6</accession>
<reference evidence="2" key="2">
    <citation type="submission" date="2025-08" db="UniProtKB">
        <authorList>
            <consortium name="RefSeq"/>
        </authorList>
    </citation>
    <scope>IDENTIFICATION</scope>
</reference>
<dbReference type="GeneID" id="84589932"/>
<name>A0AAJ8DXV6_ASPNG</name>
<feature type="transmembrane region" description="Helical" evidence="1">
    <location>
        <begin position="158"/>
        <end position="178"/>
    </location>
</feature>
<evidence type="ECO:0000256" key="1">
    <source>
        <dbReference type="SAM" id="Phobius"/>
    </source>
</evidence>
<organism evidence="2">
    <name type="scientific">Aspergillus niger</name>
    <dbReference type="NCBI Taxonomy" id="5061"/>
    <lineage>
        <taxon>Eukaryota</taxon>
        <taxon>Fungi</taxon>
        <taxon>Dikarya</taxon>
        <taxon>Ascomycota</taxon>
        <taxon>Pezizomycotina</taxon>
        <taxon>Eurotiomycetes</taxon>
        <taxon>Eurotiomycetidae</taxon>
        <taxon>Eurotiales</taxon>
        <taxon>Aspergillaceae</taxon>
        <taxon>Aspergillus</taxon>
        <taxon>Aspergillus subgen. Circumdati</taxon>
    </lineage>
</organism>
<keyword evidence="1" id="KW-1133">Transmembrane helix</keyword>
<sequence>MVDGAELSYFAPLSPPRPIRIYAHTNAPSPRGLAGTPYVEGVCALGAVPGRIAYLVGGPPPPFIPGGTHPVDKYLSMVSESWCALAESQSHSNWESGGYPNPNLAKSIIDHPLTSHTEILRHPIMWWESAQISTSRLCCANLVLLVASGSTLFQGGGVAAFSLVGGVVVVVMTLPYYWG</sequence>
<gene>
    <name evidence="2" type="ORF">An01g04820</name>
</gene>
<proteinExistence type="predicted"/>
<dbReference type="VEuPathDB" id="FungiDB:An01g04820"/>
<dbReference type="RefSeq" id="XP_059599644.1">
    <property type="nucleotide sequence ID" value="XM_059747768.1"/>
</dbReference>
<dbReference type="KEGG" id="ang:An01g04820"/>
<keyword evidence="1" id="KW-0472">Membrane</keyword>
<dbReference type="AlphaFoldDB" id="A0AAJ8DXV6"/>
<keyword evidence="1" id="KW-0812">Transmembrane</keyword>
<evidence type="ECO:0000313" key="2">
    <source>
        <dbReference type="RefSeq" id="XP_059599644.1"/>
    </source>
</evidence>
<reference evidence="2" key="1">
    <citation type="submission" date="2025-02" db="EMBL/GenBank/DDBJ databases">
        <authorList>
            <consortium name="NCBI Genome Project"/>
        </authorList>
    </citation>
    <scope>NUCLEOTIDE SEQUENCE</scope>
</reference>
<protein>
    <submittedName>
        <fullName evidence="2">Uncharacterized protein</fullName>
    </submittedName>
</protein>